<dbReference type="EMBL" id="JABBWG010000013">
    <property type="protein sequence ID" value="KAG1817591.1"/>
    <property type="molecule type" value="Genomic_DNA"/>
</dbReference>
<dbReference type="RefSeq" id="XP_041193833.1">
    <property type="nucleotide sequence ID" value="XM_041340026.1"/>
</dbReference>
<organism evidence="2 3">
    <name type="scientific">Suillus subaureus</name>
    <dbReference type="NCBI Taxonomy" id="48587"/>
    <lineage>
        <taxon>Eukaryota</taxon>
        <taxon>Fungi</taxon>
        <taxon>Dikarya</taxon>
        <taxon>Basidiomycota</taxon>
        <taxon>Agaricomycotina</taxon>
        <taxon>Agaricomycetes</taxon>
        <taxon>Agaricomycetidae</taxon>
        <taxon>Boletales</taxon>
        <taxon>Suillineae</taxon>
        <taxon>Suillaceae</taxon>
        <taxon>Suillus</taxon>
    </lineage>
</organism>
<sequence length="439" mass="49638">MAQPVAWMAVLDAWATLGLNEWLEVIVADFYLSHMWYGLLGKSHMRYIGLHVARVSANDIEDEEVENFWRNNLLPHKGICPVLPVRFVVHHSQHFFTVIFDYQQHKVHVLGCYITADDNAMDINGMDPDNWNEWNGLEYWRRIGVLHGWKTGDVTDVSVIFVDWEQNGVDCGPIACSVLKQCLNSGLDEHGDLPVFQIQCGHRLRIHMLCVITGRIKICCSDYLMLLDSSLDDWQQDDIPDEDIINAIQNGCHQSKCLKLLQKLTVVSATCSKCQRPMVHQDSDNPPHDPWNEDQSPGDQDSCEAERSDDEESLGMALPADRKVKLAKIFKASRLLTGSRNCNAIVPCAIGTHLQLELDALPDIEATNDSQCSVSALASHRKVKDWHLRSNKQFPRPIAPPALAAYAGRRWLQDSHTFDDYDGGPTIKMLIAPRDIIQQ</sequence>
<keyword evidence="3" id="KW-1185">Reference proteome</keyword>
<dbReference type="AlphaFoldDB" id="A0A9P7EC51"/>
<dbReference type="GeneID" id="64634042"/>
<accession>A0A9P7EC51</accession>
<gene>
    <name evidence="2" type="ORF">BJ212DRAFT_1480154</name>
</gene>
<evidence type="ECO:0000313" key="2">
    <source>
        <dbReference type="EMBL" id="KAG1817591.1"/>
    </source>
</evidence>
<dbReference type="OrthoDB" id="2687718at2759"/>
<feature type="compositionally biased region" description="Basic and acidic residues" evidence="1">
    <location>
        <begin position="279"/>
        <end position="291"/>
    </location>
</feature>
<dbReference type="Proteomes" id="UP000807769">
    <property type="component" value="Unassembled WGS sequence"/>
</dbReference>
<reference evidence="2" key="1">
    <citation type="journal article" date="2020" name="New Phytol.">
        <title>Comparative genomics reveals dynamic genome evolution in host specialist ectomycorrhizal fungi.</title>
        <authorList>
            <person name="Lofgren L.A."/>
            <person name="Nguyen N.H."/>
            <person name="Vilgalys R."/>
            <person name="Ruytinx J."/>
            <person name="Liao H.L."/>
            <person name="Branco S."/>
            <person name="Kuo A."/>
            <person name="LaButti K."/>
            <person name="Lipzen A."/>
            <person name="Andreopoulos W."/>
            <person name="Pangilinan J."/>
            <person name="Riley R."/>
            <person name="Hundley H."/>
            <person name="Na H."/>
            <person name="Barry K."/>
            <person name="Grigoriev I.V."/>
            <person name="Stajich J.E."/>
            <person name="Kennedy P.G."/>
        </authorList>
    </citation>
    <scope>NUCLEOTIDE SEQUENCE</scope>
    <source>
        <strain evidence="2">MN1</strain>
    </source>
</reference>
<protein>
    <recommendedName>
        <fullName evidence="4">Ubiquitin-like protease family profile domain-containing protein</fullName>
    </recommendedName>
</protein>
<comment type="caution">
    <text evidence="2">The sequence shown here is derived from an EMBL/GenBank/DDBJ whole genome shotgun (WGS) entry which is preliminary data.</text>
</comment>
<proteinExistence type="predicted"/>
<evidence type="ECO:0008006" key="4">
    <source>
        <dbReference type="Google" id="ProtNLM"/>
    </source>
</evidence>
<evidence type="ECO:0000256" key="1">
    <source>
        <dbReference type="SAM" id="MobiDB-lite"/>
    </source>
</evidence>
<name>A0A9P7EC51_9AGAM</name>
<evidence type="ECO:0000313" key="3">
    <source>
        <dbReference type="Proteomes" id="UP000807769"/>
    </source>
</evidence>
<feature type="compositionally biased region" description="Acidic residues" evidence="1">
    <location>
        <begin position="301"/>
        <end position="313"/>
    </location>
</feature>
<feature type="region of interest" description="Disordered" evidence="1">
    <location>
        <begin position="278"/>
        <end position="316"/>
    </location>
</feature>